<dbReference type="WBParaSite" id="NBR_0001896701-mRNA-1">
    <property type="protein sequence ID" value="NBR_0001896701-mRNA-1"/>
    <property type="gene ID" value="NBR_0001896701"/>
</dbReference>
<dbReference type="InterPro" id="IPR031780">
    <property type="entry name" value="FAM65_N"/>
</dbReference>
<proteinExistence type="inferred from homology"/>
<dbReference type="Pfam" id="PF15903">
    <property type="entry name" value="PL48"/>
    <property type="match status" value="1"/>
</dbReference>
<organism evidence="5">
    <name type="scientific">Nippostrongylus brasiliensis</name>
    <name type="common">Rat hookworm</name>
    <dbReference type="NCBI Taxonomy" id="27835"/>
    <lineage>
        <taxon>Eukaryota</taxon>
        <taxon>Metazoa</taxon>
        <taxon>Ecdysozoa</taxon>
        <taxon>Nematoda</taxon>
        <taxon>Chromadorea</taxon>
        <taxon>Rhabditida</taxon>
        <taxon>Rhabditina</taxon>
        <taxon>Rhabditomorpha</taxon>
        <taxon>Strongyloidea</taxon>
        <taxon>Heligmosomidae</taxon>
        <taxon>Nippostrongylus</taxon>
    </lineage>
</organism>
<evidence type="ECO:0000259" key="2">
    <source>
        <dbReference type="Pfam" id="PF15903"/>
    </source>
</evidence>
<dbReference type="EMBL" id="UYSL01023803">
    <property type="protein sequence ID" value="VDL82697.1"/>
    <property type="molecule type" value="Genomic_DNA"/>
</dbReference>
<dbReference type="InterPro" id="IPR026136">
    <property type="entry name" value="RIPOR3"/>
</dbReference>
<dbReference type="Proteomes" id="UP000271162">
    <property type="component" value="Unassembled WGS sequence"/>
</dbReference>
<reference evidence="5" key="1">
    <citation type="submission" date="2017-02" db="UniProtKB">
        <authorList>
            <consortium name="WormBaseParasite"/>
        </authorList>
    </citation>
    <scope>IDENTIFICATION</scope>
</reference>
<dbReference type="STRING" id="27835.A0A0N4YNZ6"/>
<accession>A0A0N4YNZ6</accession>
<evidence type="ECO:0000313" key="4">
    <source>
        <dbReference type="Proteomes" id="UP000271162"/>
    </source>
</evidence>
<dbReference type="AlphaFoldDB" id="A0A0N4YNZ6"/>
<comment type="similarity">
    <text evidence="1">Belongs to the RIPOR family.</text>
</comment>
<gene>
    <name evidence="3" type="ORF">NBR_LOCUS18968</name>
</gene>
<dbReference type="OMA" id="FEPCELF"/>
<name>A0A0N4YNZ6_NIPBR</name>
<keyword evidence="4" id="KW-1185">Reference proteome</keyword>
<evidence type="ECO:0000313" key="3">
    <source>
        <dbReference type="EMBL" id="VDL82697.1"/>
    </source>
</evidence>
<protein>
    <submittedName>
        <fullName evidence="5">PL48 domain-containing protein</fullName>
    </submittedName>
</protein>
<reference evidence="3 4" key="2">
    <citation type="submission" date="2018-11" db="EMBL/GenBank/DDBJ databases">
        <authorList>
            <consortium name="Pathogen Informatics"/>
        </authorList>
    </citation>
    <scope>NUCLEOTIDE SEQUENCE [LARGE SCALE GENOMIC DNA]</scope>
</reference>
<sequence>MMSSAGKLDRIDLIFDSLSKGFRSFIAQYAEDVHRLRSEIAEADPSRVKRLKDEIYRAEDGLHLYESHCDRLAKLFEKYHSGVHHKLKAKSSSVSDLRAAFTGKTIDRATACVEMELQNMMGRIVVDIKAIVGYARIAVGDLFEVVVRHGNQKWRTKGRTLTDRSQKWEKSQAILQCQLGSVIEVKVAEVHMFKTKMLSERSFEPCELFSSEPQLVTMNLNQIGTIKLQLVVTWM</sequence>
<dbReference type="PANTHER" id="PTHR15829:SF13">
    <property type="entry name" value="FAM65 N-TERMINAL DOMAIN-CONTAINING PROTEIN"/>
    <property type="match status" value="1"/>
</dbReference>
<evidence type="ECO:0000313" key="5">
    <source>
        <dbReference type="WBParaSite" id="NBR_0001896701-mRNA-1"/>
    </source>
</evidence>
<feature type="domain" description="FAM65 N-terminal" evidence="2">
    <location>
        <begin position="7"/>
        <end position="234"/>
    </location>
</feature>
<evidence type="ECO:0000256" key="1">
    <source>
        <dbReference type="ARBA" id="ARBA00005744"/>
    </source>
</evidence>
<dbReference type="PANTHER" id="PTHR15829">
    <property type="entry name" value="PROTEIN KINASE PKN/PRK1, EFFECTOR"/>
    <property type="match status" value="1"/>
</dbReference>